<dbReference type="Proteomes" id="UP000441032">
    <property type="component" value="Unassembled WGS sequence"/>
</dbReference>
<dbReference type="GO" id="GO:0003700">
    <property type="term" value="F:DNA-binding transcription factor activity"/>
    <property type="evidence" value="ECO:0007669"/>
    <property type="project" value="InterPro"/>
</dbReference>
<comment type="similarity">
    <text evidence="1">Belongs to the LysR transcriptional regulatory family.</text>
</comment>
<dbReference type="InterPro" id="IPR000847">
    <property type="entry name" value="LysR_HTH_N"/>
</dbReference>
<gene>
    <name evidence="6" type="ORF">GJQ57_04575</name>
</gene>
<dbReference type="InterPro" id="IPR005119">
    <property type="entry name" value="LysR_subst-bd"/>
</dbReference>
<name>A0A7X2HJZ4_RALPI</name>
<dbReference type="AlphaFoldDB" id="A0A7X2HJZ4"/>
<feature type="domain" description="HTH lysR-type" evidence="5">
    <location>
        <begin position="1"/>
        <end position="59"/>
    </location>
</feature>
<dbReference type="InterPro" id="IPR036388">
    <property type="entry name" value="WH-like_DNA-bd_sf"/>
</dbReference>
<evidence type="ECO:0000313" key="7">
    <source>
        <dbReference type="Proteomes" id="UP000441032"/>
    </source>
</evidence>
<accession>A0A7X2HJZ4</accession>
<dbReference type="SUPFAM" id="SSF46785">
    <property type="entry name" value="Winged helix' DNA-binding domain"/>
    <property type="match status" value="1"/>
</dbReference>
<dbReference type="PROSITE" id="PS50931">
    <property type="entry name" value="HTH_LYSR"/>
    <property type="match status" value="1"/>
</dbReference>
<dbReference type="PANTHER" id="PTHR30537">
    <property type="entry name" value="HTH-TYPE TRANSCRIPTIONAL REGULATOR"/>
    <property type="match status" value="1"/>
</dbReference>
<keyword evidence="4" id="KW-0804">Transcription</keyword>
<evidence type="ECO:0000259" key="5">
    <source>
        <dbReference type="PROSITE" id="PS50931"/>
    </source>
</evidence>
<dbReference type="InterPro" id="IPR036390">
    <property type="entry name" value="WH_DNA-bd_sf"/>
</dbReference>
<dbReference type="EMBL" id="WJYN01000001">
    <property type="protein sequence ID" value="MRS97928.1"/>
    <property type="molecule type" value="Genomic_DNA"/>
</dbReference>
<evidence type="ECO:0000256" key="1">
    <source>
        <dbReference type="ARBA" id="ARBA00009437"/>
    </source>
</evidence>
<reference evidence="6 7" key="1">
    <citation type="submission" date="2019-11" db="EMBL/GenBank/DDBJ databases">
        <title>Phenotypic characterization of an OXA-22 and OXA-60 co-producing Ralstonia pickettii clinical strain.</title>
        <authorList>
            <person name="He F."/>
        </authorList>
    </citation>
    <scope>NUCLEOTIDE SEQUENCE [LARGE SCALE GENOMIC DNA]</scope>
    <source>
        <strain evidence="6 7">PSLESD1</strain>
    </source>
</reference>
<dbReference type="GO" id="GO:0006351">
    <property type="term" value="P:DNA-templated transcription"/>
    <property type="evidence" value="ECO:0007669"/>
    <property type="project" value="TreeGrafter"/>
</dbReference>
<dbReference type="InterPro" id="IPR058163">
    <property type="entry name" value="LysR-type_TF_proteobact-type"/>
</dbReference>
<dbReference type="PANTHER" id="PTHR30537:SF5">
    <property type="entry name" value="HTH-TYPE TRANSCRIPTIONAL ACTIVATOR TTDR-RELATED"/>
    <property type="match status" value="1"/>
</dbReference>
<dbReference type="GO" id="GO:0043565">
    <property type="term" value="F:sequence-specific DNA binding"/>
    <property type="evidence" value="ECO:0007669"/>
    <property type="project" value="TreeGrafter"/>
</dbReference>
<evidence type="ECO:0000256" key="2">
    <source>
        <dbReference type="ARBA" id="ARBA00023015"/>
    </source>
</evidence>
<protein>
    <submittedName>
        <fullName evidence="6">LysR family transcriptional regulator</fullName>
    </submittedName>
</protein>
<dbReference type="SUPFAM" id="SSF53850">
    <property type="entry name" value="Periplasmic binding protein-like II"/>
    <property type="match status" value="1"/>
</dbReference>
<keyword evidence="2" id="KW-0805">Transcription regulation</keyword>
<evidence type="ECO:0000313" key="6">
    <source>
        <dbReference type="EMBL" id="MRS97928.1"/>
    </source>
</evidence>
<comment type="caution">
    <text evidence="6">The sequence shown here is derived from an EMBL/GenBank/DDBJ whole genome shotgun (WGS) entry which is preliminary data.</text>
</comment>
<dbReference type="Pfam" id="PF03466">
    <property type="entry name" value="LysR_substrate"/>
    <property type="match status" value="1"/>
</dbReference>
<dbReference type="Pfam" id="PF00126">
    <property type="entry name" value="HTH_1"/>
    <property type="match status" value="1"/>
</dbReference>
<keyword evidence="3" id="KW-0238">DNA-binding</keyword>
<organism evidence="6 7">
    <name type="scientific">Ralstonia pickettii</name>
    <name type="common">Burkholderia pickettii</name>
    <dbReference type="NCBI Taxonomy" id="329"/>
    <lineage>
        <taxon>Bacteria</taxon>
        <taxon>Pseudomonadati</taxon>
        <taxon>Pseudomonadota</taxon>
        <taxon>Betaproteobacteria</taxon>
        <taxon>Burkholderiales</taxon>
        <taxon>Burkholderiaceae</taxon>
        <taxon>Ralstonia</taxon>
    </lineage>
</organism>
<dbReference type="FunFam" id="1.10.10.10:FF:000001">
    <property type="entry name" value="LysR family transcriptional regulator"/>
    <property type="match status" value="1"/>
</dbReference>
<evidence type="ECO:0000256" key="3">
    <source>
        <dbReference type="ARBA" id="ARBA00023125"/>
    </source>
</evidence>
<dbReference type="Gene3D" id="1.10.10.10">
    <property type="entry name" value="Winged helix-like DNA-binding domain superfamily/Winged helix DNA-binding domain"/>
    <property type="match status" value="1"/>
</dbReference>
<evidence type="ECO:0000256" key="4">
    <source>
        <dbReference type="ARBA" id="ARBA00023163"/>
    </source>
</evidence>
<dbReference type="Gene3D" id="3.40.190.290">
    <property type="match status" value="1"/>
</dbReference>
<sequence length="300" mass="32347">MDRLEAMQVLLSVADAGSFSAAARHLGMPLTTVSRKITELESHLATRLLIRTTRRLSLTEAGAAYVAACRKILGEVDEAERAATGEYATPRGELSVTAPVVFGRLHVTPLIAEFLATYPQIDVRLSLVDRSLHLLDEHVDAAVRIGALPDSSMVATRVGEVRRVVCASPAYLEAHGVPATPAQLNVHTCVTFNALDTAQMWTFPSRSNKATNVEIHSRLVVNTADAAIAAAAAGVGLTRVLSYQVVDAVAQGSLRIVLQHFEPAPLPVHVMHAGQKPLPIKLRAFLDFLVPRLRQRLVAI</sequence>
<dbReference type="RefSeq" id="WP_154205881.1">
    <property type="nucleotide sequence ID" value="NZ_CP104382.1"/>
</dbReference>
<proteinExistence type="inferred from homology"/>
<dbReference type="CDD" id="cd08471">
    <property type="entry name" value="PBP2_CrgA_like_2"/>
    <property type="match status" value="1"/>
</dbReference>